<comment type="caution">
    <text evidence="2">The sequence shown here is derived from an EMBL/GenBank/DDBJ whole genome shotgun (WGS) entry which is preliminary data.</text>
</comment>
<dbReference type="RefSeq" id="WP_219764916.1">
    <property type="nucleotide sequence ID" value="NZ_JAHYBZ010000007.1"/>
</dbReference>
<organism evidence="2 3">
    <name type="scientific">Roseomonas alba</name>
    <dbReference type="NCBI Taxonomy" id="2846776"/>
    <lineage>
        <taxon>Bacteria</taxon>
        <taxon>Pseudomonadati</taxon>
        <taxon>Pseudomonadota</taxon>
        <taxon>Alphaproteobacteria</taxon>
        <taxon>Acetobacterales</taxon>
        <taxon>Roseomonadaceae</taxon>
        <taxon>Roseomonas</taxon>
    </lineage>
</organism>
<gene>
    <name evidence="2" type="ORF">KPL78_20870</name>
</gene>
<evidence type="ECO:0000313" key="2">
    <source>
        <dbReference type="EMBL" id="MBW6400326.1"/>
    </source>
</evidence>
<keyword evidence="3" id="KW-1185">Reference proteome</keyword>
<feature type="region of interest" description="Disordered" evidence="1">
    <location>
        <begin position="156"/>
        <end position="175"/>
    </location>
</feature>
<reference evidence="2 3" key="1">
    <citation type="submission" date="2021-07" db="EMBL/GenBank/DDBJ databases">
        <authorList>
            <person name="So Y."/>
        </authorList>
    </citation>
    <scope>NUCLEOTIDE SEQUENCE [LARGE SCALE GENOMIC DNA]</scope>
    <source>
        <strain evidence="2 3">HJA6</strain>
    </source>
</reference>
<evidence type="ECO:0000313" key="3">
    <source>
        <dbReference type="Proteomes" id="UP001196565"/>
    </source>
</evidence>
<evidence type="ECO:0000256" key="1">
    <source>
        <dbReference type="SAM" id="MobiDB-lite"/>
    </source>
</evidence>
<accession>A0ABS7ADF0</accession>
<sequence>MPQRVTSAREVARRLGVSHTAIQKAAQIGRITQEPDGTWDLARVARDLAASARPIRSPLSPPLESSALGRLTLARLALLVEAQRLALDRDKGRLMEVNAANARIDDIAGAMRDALLNWPARVSGQIAAQIGRDPHLVQTLLQEQIGVLLASMAERLDPPPDDGLRDGHDVIRHPS</sequence>
<proteinExistence type="predicted"/>
<dbReference type="Proteomes" id="UP001196565">
    <property type="component" value="Unassembled WGS sequence"/>
</dbReference>
<dbReference type="EMBL" id="JAHYBZ010000007">
    <property type="protein sequence ID" value="MBW6400326.1"/>
    <property type="molecule type" value="Genomic_DNA"/>
</dbReference>
<name>A0ABS7ADF0_9PROT</name>
<protein>
    <submittedName>
        <fullName evidence="2">Uncharacterized protein</fullName>
    </submittedName>
</protein>